<keyword evidence="6 8" id="KW-0103">Bromodomain</keyword>
<evidence type="ECO:0000256" key="2">
    <source>
        <dbReference type="ARBA" id="ARBA00022723"/>
    </source>
</evidence>
<evidence type="ECO:0000256" key="10">
    <source>
        <dbReference type="SAM" id="MobiDB-lite"/>
    </source>
</evidence>
<dbReference type="SUPFAM" id="SSF57903">
    <property type="entry name" value="FYVE/PHD zinc finger"/>
    <property type="match status" value="1"/>
</dbReference>
<evidence type="ECO:0000256" key="8">
    <source>
        <dbReference type="PROSITE-ProRule" id="PRU00035"/>
    </source>
</evidence>
<dbReference type="SUPFAM" id="SSF47370">
    <property type="entry name" value="Bromodomain"/>
    <property type="match status" value="1"/>
</dbReference>
<dbReference type="InterPro" id="IPR001487">
    <property type="entry name" value="Bromodomain"/>
</dbReference>
<evidence type="ECO:0000256" key="4">
    <source>
        <dbReference type="ARBA" id="ARBA00022833"/>
    </source>
</evidence>
<dbReference type="InterPro" id="IPR013083">
    <property type="entry name" value="Znf_RING/FYVE/PHD"/>
</dbReference>
<dbReference type="InterPro" id="IPR019787">
    <property type="entry name" value="Znf_PHD-finger"/>
</dbReference>
<feature type="compositionally biased region" description="Polar residues" evidence="10">
    <location>
        <begin position="519"/>
        <end position="528"/>
    </location>
</feature>
<evidence type="ECO:0008006" key="15">
    <source>
        <dbReference type="Google" id="ProtNLM"/>
    </source>
</evidence>
<keyword evidence="3 9" id="KW-0863">Zinc-finger</keyword>
<gene>
    <name evidence="13" type="ORF">XNOV1_A010531</name>
</gene>
<dbReference type="InterPro" id="IPR019786">
    <property type="entry name" value="Zinc_finger_PHD-type_CS"/>
</dbReference>
<feature type="compositionally biased region" description="Acidic residues" evidence="10">
    <location>
        <begin position="202"/>
        <end position="212"/>
    </location>
</feature>
<feature type="domain" description="PHD-type" evidence="12">
    <location>
        <begin position="323"/>
        <end position="370"/>
    </location>
</feature>
<evidence type="ECO:0000256" key="7">
    <source>
        <dbReference type="ARBA" id="ARBA00023242"/>
    </source>
</evidence>
<dbReference type="Pfam" id="PF00439">
    <property type="entry name" value="Bromodomain"/>
    <property type="match status" value="1"/>
</dbReference>
<keyword evidence="7" id="KW-0539">Nucleus</keyword>
<comment type="subcellular location">
    <subcellularLocation>
        <location evidence="1">Nucleus</location>
    </subcellularLocation>
</comment>
<accession>A0AAV1F548</accession>
<dbReference type="PANTHER" id="PTHR45915:SF7">
    <property type="entry name" value="TRIPARTITE MOTIF-CONTAINING PROTEIN 66"/>
    <property type="match status" value="1"/>
</dbReference>
<keyword evidence="14" id="KW-1185">Reference proteome</keyword>
<dbReference type="GO" id="GO:0008270">
    <property type="term" value="F:zinc ion binding"/>
    <property type="evidence" value="ECO:0007669"/>
    <property type="project" value="UniProtKB-KW"/>
</dbReference>
<dbReference type="InterPro" id="IPR001965">
    <property type="entry name" value="Znf_PHD"/>
</dbReference>
<evidence type="ECO:0000256" key="1">
    <source>
        <dbReference type="ARBA" id="ARBA00004123"/>
    </source>
</evidence>
<keyword evidence="5" id="KW-0175">Coiled coil</keyword>
<evidence type="ECO:0000256" key="6">
    <source>
        <dbReference type="ARBA" id="ARBA00023117"/>
    </source>
</evidence>
<keyword evidence="4" id="KW-0862">Zinc</keyword>
<name>A0AAV1F548_XYRNO</name>
<dbReference type="Proteomes" id="UP001178508">
    <property type="component" value="Chromosome 5"/>
</dbReference>
<dbReference type="InterPro" id="IPR036427">
    <property type="entry name" value="Bromodomain-like_sf"/>
</dbReference>
<keyword evidence="2" id="KW-0479">Metal-binding</keyword>
<feature type="domain" description="Bromo" evidence="11">
    <location>
        <begin position="410"/>
        <end position="482"/>
    </location>
</feature>
<evidence type="ECO:0000259" key="11">
    <source>
        <dbReference type="PROSITE" id="PS50014"/>
    </source>
</evidence>
<evidence type="ECO:0000256" key="9">
    <source>
        <dbReference type="PROSITE-ProRule" id="PRU00146"/>
    </source>
</evidence>
<dbReference type="PRINTS" id="PR00503">
    <property type="entry name" value="BROMODOMAIN"/>
</dbReference>
<feature type="compositionally biased region" description="Polar residues" evidence="10">
    <location>
        <begin position="181"/>
        <end position="191"/>
    </location>
</feature>
<feature type="compositionally biased region" description="Polar residues" evidence="10">
    <location>
        <begin position="560"/>
        <end position="573"/>
    </location>
</feature>
<dbReference type="GO" id="GO:0000785">
    <property type="term" value="C:chromatin"/>
    <property type="evidence" value="ECO:0007669"/>
    <property type="project" value="TreeGrafter"/>
</dbReference>
<dbReference type="CDD" id="cd05502">
    <property type="entry name" value="Bromo_tif1_like"/>
    <property type="match status" value="1"/>
</dbReference>
<dbReference type="SMART" id="SM00249">
    <property type="entry name" value="PHD"/>
    <property type="match status" value="1"/>
</dbReference>
<dbReference type="PANTHER" id="PTHR45915">
    <property type="entry name" value="TRANSCRIPTION INTERMEDIARY FACTOR"/>
    <property type="match status" value="1"/>
</dbReference>
<feature type="region of interest" description="Disordered" evidence="10">
    <location>
        <begin position="296"/>
        <end position="321"/>
    </location>
</feature>
<protein>
    <recommendedName>
        <fullName evidence="15">Tripartite motif-containing protein 66-like</fullName>
    </recommendedName>
</protein>
<sequence length="615" mass="68692">MARHPYRCHGNFPQRPAALFPQVSRCRVKQALEAESSETGLNRATRAEEPSVPAEQLCRFGSCEVQKELNGSCNGSTKAASPSLATQEPGKDVAPLFETLRIHSEAQRILGNSSIPVVILERLNLRSVSLPCLQPVVSLVRLPSQTQAKIEPDVSILASPQQTSSLGDNEASLLSKPAESGLNQSELTPTLWTEPYCPDSPPSEEPEQDSGFDCESNPDQPYILCDSGSEEWEPNVEKTDSETFYLDPDPELTLVIELDPELEADQDQFVELEDEPEIKCEEEIVEMEVSDDPRADLCCPQEEEDSTVQQPGPGSGPEEMESEDFCAACRNGGDLLCCDRCPKVFHLGCHIPALTCSPLGDWVCSLCRTDQDPVGTHDSEDAQSCGGVRALYTLSDQDQRRCEKMTLLLFCHTLSAPFHEPVSPLARNYYQIIKRPIDLSVIRRKLDKSNTLHYFTAEQFVDDVLLMLKNCATFNYPDSEVAQAGRNLELFFLSKLEELFPDQMFPSASQDKTDRARSRTQTEAQDSTELIQTAHEALEKCSAELQSSEEQDKEAEQEFRNPQPQQEAAARTSCSAEDSYKKCSLHSRAMLHGVKRWRRSASTCRRSRWICFIKP</sequence>
<dbReference type="InterPro" id="IPR011011">
    <property type="entry name" value="Znf_FYVE_PHD"/>
</dbReference>
<evidence type="ECO:0000256" key="5">
    <source>
        <dbReference type="ARBA" id="ARBA00023054"/>
    </source>
</evidence>
<feature type="region of interest" description="Disordered" evidence="10">
    <location>
        <begin position="506"/>
        <end position="528"/>
    </location>
</feature>
<feature type="region of interest" description="Disordered" evidence="10">
    <location>
        <begin position="160"/>
        <end position="221"/>
    </location>
</feature>
<dbReference type="PROSITE" id="PS01359">
    <property type="entry name" value="ZF_PHD_1"/>
    <property type="match status" value="1"/>
</dbReference>
<evidence type="ECO:0000259" key="12">
    <source>
        <dbReference type="PROSITE" id="PS50016"/>
    </source>
</evidence>
<evidence type="ECO:0000313" key="13">
    <source>
        <dbReference type="EMBL" id="CAJ1056158.1"/>
    </source>
</evidence>
<dbReference type="Pfam" id="PF00628">
    <property type="entry name" value="PHD"/>
    <property type="match status" value="1"/>
</dbReference>
<dbReference type="PROSITE" id="PS50014">
    <property type="entry name" value="BROMODOMAIN_2"/>
    <property type="match status" value="1"/>
</dbReference>
<dbReference type="GO" id="GO:0005634">
    <property type="term" value="C:nucleus"/>
    <property type="evidence" value="ECO:0007669"/>
    <property type="project" value="UniProtKB-SubCell"/>
</dbReference>
<dbReference type="SMART" id="SM00297">
    <property type="entry name" value="BROMO"/>
    <property type="match status" value="1"/>
</dbReference>
<dbReference type="EMBL" id="OY660868">
    <property type="protein sequence ID" value="CAJ1056158.1"/>
    <property type="molecule type" value="Genomic_DNA"/>
</dbReference>
<evidence type="ECO:0000256" key="3">
    <source>
        <dbReference type="ARBA" id="ARBA00022771"/>
    </source>
</evidence>
<dbReference type="Gene3D" id="3.30.40.10">
    <property type="entry name" value="Zinc/RING finger domain, C3HC4 (zinc finger)"/>
    <property type="match status" value="1"/>
</dbReference>
<dbReference type="PROSITE" id="PS50016">
    <property type="entry name" value="ZF_PHD_2"/>
    <property type="match status" value="1"/>
</dbReference>
<organism evidence="13 14">
    <name type="scientific">Xyrichtys novacula</name>
    <name type="common">Pearly razorfish</name>
    <name type="synonym">Hemipteronotus novacula</name>
    <dbReference type="NCBI Taxonomy" id="13765"/>
    <lineage>
        <taxon>Eukaryota</taxon>
        <taxon>Metazoa</taxon>
        <taxon>Chordata</taxon>
        <taxon>Craniata</taxon>
        <taxon>Vertebrata</taxon>
        <taxon>Euteleostomi</taxon>
        <taxon>Actinopterygii</taxon>
        <taxon>Neopterygii</taxon>
        <taxon>Teleostei</taxon>
        <taxon>Neoteleostei</taxon>
        <taxon>Acanthomorphata</taxon>
        <taxon>Eupercaria</taxon>
        <taxon>Labriformes</taxon>
        <taxon>Labridae</taxon>
        <taxon>Xyrichtys</taxon>
    </lineage>
</organism>
<proteinExistence type="predicted"/>
<reference evidence="13" key="1">
    <citation type="submission" date="2023-08" db="EMBL/GenBank/DDBJ databases">
        <authorList>
            <person name="Alioto T."/>
            <person name="Alioto T."/>
            <person name="Gomez Garrido J."/>
        </authorList>
    </citation>
    <scope>NUCLEOTIDE SEQUENCE</scope>
</reference>
<dbReference type="Gene3D" id="1.20.920.10">
    <property type="entry name" value="Bromodomain-like"/>
    <property type="match status" value="1"/>
</dbReference>
<feature type="region of interest" description="Disordered" evidence="10">
    <location>
        <begin position="545"/>
        <end position="573"/>
    </location>
</feature>
<dbReference type="AlphaFoldDB" id="A0AAV1F548"/>
<evidence type="ECO:0000313" key="14">
    <source>
        <dbReference type="Proteomes" id="UP001178508"/>
    </source>
</evidence>